<dbReference type="InterPro" id="IPR007278">
    <property type="entry name" value="DUF397"/>
</dbReference>
<name>A0ABQ2V6E0_9ACTN</name>
<accession>A0ABQ2V6E0</accession>
<feature type="region of interest" description="Disordered" evidence="1">
    <location>
        <begin position="1"/>
        <end position="20"/>
    </location>
</feature>
<dbReference type="EMBL" id="BMRP01000014">
    <property type="protein sequence ID" value="GGU71381.1"/>
    <property type="molecule type" value="Genomic_DNA"/>
</dbReference>
<feature type="domain" description="DUF397" evidence="2">
    <location>
        <begin position="14"/>
        <end position="67"/>
    </location>
</feature>
<organism evidence="3 4">
    <name type="scientific">Streptomyces albospinus</name>
    <dbReference type="NCBI Taxonomy" id="285515"/>
    <lineage>
        <taxon>Bacteria</taxon>
        <taxon>Bacillati</taxon>
        <taxon>Actinomycetota</taxon>
        <taxon>Actinomycetes</taxon>
        <taxon>Kitasatosporales</taxon>
        <taxon>Streptomycetaceae</taxon>
        <taxon>Streptomyces</taxon>
    </lineage>
</organism>
<reference evidence="4" key="1">
    <citation type="journal article" date="2019" name="Int. J. Syst. Evol. Microbiol.">
        <title>The Global Catalogue of Microorganisms (GCM) 10K type strain sequencing project: providing services to taxonomists for standard genome sequencing and annotation.</title>
        <authorList>
            <consortium name="The Broad Institute Genomics Platform"/>
            <consortium name="The Broad Institute Genome Sequencing Center for Infectious Disease"/>
            <person name="Wu L."/>
            <person name="Ma J."/>
        </authorList>
    </citation>
    <scope>NUCLEOTIDE SEQUENCE [LARGE SCALE GENOMIC DNA]</scope>
    <source>
        <strain evidence="4">JCM 3399</strain>
    </source>
</reference>
<sequence>MTERVIRKASAPGGWRKSTYSDNQGADCLEVLDGHPRAVSVRDSKAPRGPVVVVPAEPWVAFVEAVKGGEFDDRA</sequence>
<evidence type="ECO:0000259" key="2">
    <source>
        <dbReference type="Pfam" id="PF04149"/>
    </source>
</evidence>
<evidence type="ECO:0000313" key="4">
    <source>
        <dbReference type="Proteomes" id="UP000654471"/>
    </source>
</evidence>
<dbReference type="Proteomes" id="UP000654471">
    <property type="component" value="Unassembled WGS sequence"/>
</dbReference>
<proteinExistence type="predicted"/>
<protein>
    <recommendedName>
        <fullName evidence="2">DUF397 domain-containing protein</fullName>
    </recommendedName>
</protein>
<evidence type="ECO:0000256" key="1">
    <source>
        <dbReference type="SAM" id="MobiDB-lite"/>
    </source>
</evidence>
<keyword evidence="4" id="KW-1185">Reference proteome</keyword>
<gene>
    <name evidence="3" type="ORF">GCM10010211_41220</name>
</gene>
<comment type="caution">
    <text evidence="3">The sequence shown here is derived from an EMBL/GenBank/DDBJ whole genome shotgun (WGS) entry which is preliminary data.</text>
</comment>
<dbReference type="RefSeq" id="WP_189302037.1">
    <property type="nucleotide sequence ID" value="NZ_BMRP01000014.1"/>
</dbReference>
<evidence type="ECO:0000313" key="3">
    <source>
        <dbReference type="EMBL" id="GGU71381.1"/>
    </source>
</evidence>
<dbReference type="Pfam" id="PF04149">
    <property type="entry name" value="DUF397"/>
    <property type="match status" value="1"/>
</dbReference>